<evidence type="ECO:0000256" key="1">
    <source>
        <dbReference type="SAM" id="SignalP"/>
    </source>
</evidence>
<organism evidence="4 6">
    <name type="scientific">Flavobacterium lindanitolerans</name>
    <dbReference type="NCBI Taxonomy" id="428988"/>
    <lineage>
        <taxon>Bacteria</taxon>
        <taxon>Pseudomonadati</taxon>
        <taxon>Bacteroidota</taxon>
        <taxon>Flavobacteriia</taxon>
        <taxon>Flavobacteriales</taxon>
        <taxon>Flavobacteriaceae</taxon>
        <taxon>Flavobacterium</taxon>
    </lineage>
</organism>
<evidence type="ECO:0000313" key="6">
    <source>
        <dbReference type="Proteomes" id="UP000275027"/>
    </source>
</evidence>
<dbReference type="EMBL" id="PJND01000007">
    <property type="protein sequence ID" value="PKW29856.1"/>
    <property type="molecule type" value="Genomic_DNA"/>
</dbReference>
<dbReference type="SUPFAM" id="SSF53474">
    <property type="entry name" value="alpha/beta-Hydrolases"/>
    <property type="match status" value="1"/>
</dbReference>
<dbReference type="PANTHER" id="PTHR43265">
    <property type="entry name" value="ESTERASE ESTD"/>
    <property type="match status" value="1"/>
</dbReference>
<protein>
    <submittedName>
        <fullName evidence="4">Prolyl oligopeptidase family protein</fullName>
    </submittedName>
</protein>
<feature type="domain" description="Peptidase S9 prolyl oligopeptidase catalytic" evidence="2">
    <location>
        <begin position="130"/>
        <end position="304"/>
    </location>
</feature>
<keyword evidence="5" id="KW-1185">Reference proteome</keyword>
<dbReference type="InterPro" id="IPR029058">
    <property type="entry name" value="AB_hydrolase_fold"/>
</dbReference>
<evidence type="ECO:0000313" key="3">
    <source>
        <dbReference type="EMBL" id="PKW29856.1"/>
    </source>
</evidence>
<gene>
    <name evidence="3" type="ORF">B0G92_1504</name>
    <name evidence="4" type="ORF">CLV50_2076</name>
</gene>
<dbReference type="GO" id="GO:0052689">
    <property type="term" value="F:carboxylic ester hydrolase activity"/>
    <property type="evidence" value="ECO:0007669"/>
    <property type="project" value="TreeGrafter"/>
</dbReference>
<sequence>MHIKIKTLIFCLLAVSSLYAQKAKIEYLPDLPYDKYEIQNKKDTLTFYLSVTASKEKLPLVVYVQGSGKNSLFAMRNGKVVPTNGHSSWYTVAQEKFKVLIIEKPGVKYLQDGSKNFDKKFSLENWSNTITNAINYVLKKEYIDNRKILIAGHSEGGIVVSRVAALMKDTVSHVAILAGEGPSQLYSLYKFAEDGTFFNTEEHNMPLPEQRIDYVKNTWNDILSDPNNTTKNFWGFSYLRWSSMLKTSVIDELEKYNGKILLLQGTADKAVYPESATIAYTTLLSKGKNIRLELINNADHSFNISDQPQTDGWRMVIEKTLQWFNQ</sequence>
<feature type="chain" id="PRO_5019790591" evidence="1">
    <location>
        <begin position="23"/>
        <end position="326"/>
    </location>
</feature>
<dbReference type="InterPro" id="IPR053145">
    <property type="entry name" value="AB_hydrolase_Est10"/>
</dbReference>
<evidence type="ECO:0000259" key="2">
    <source>
        <dbReference type="Pfam" id="PF00326"/>
    </source>
</evidence>
<name>A0A497U917_9FLAO</name>
<dbReference type="RefSeq" id="WP_101471628.1">
    <property type="nucleotide sequence ID" value="NZ_PJND01000007.1"/>
</dbReference>
<dbReference type="Proteomes" id="UP000233767">
    <property type="component" value="Unassembled WGS sequence"/>
</dbReference>
<dbReference type="Pfam" id="PF00326">
    <property type="entry name" value="Peptidase_S9"/>
    <property type="match status" value="1"/>
</dbReference>
<comment type="caution">
    <text evidence="4">The sequence shown here is derived from an EMBL/GenBank/DDBJ whole genome shotgun (WGS) entry which is preliminary data.</text>
</comment>
<reference evidence="3 5" key="1">
    <citation type="submission" date="2017-12" db="EMBL/GenBank/DDBJ databases">
        <title>Genomic Encyclopedia of Type Strains, Phase III (KMG-III): the genomes of soil and plant-associated and newly described type strains.</title>
        <authorList>
            <person name="Whitman W."/>
        </authorList>
    </citation>
    <scope>NUCLEOTIDE SEQUENCE [LARGE SCALE GENOMIC DNA]</scope>
    <source>
        <strain evidence="3 5">IP-10</strain>
    </source>
</reference>
<dbReference type="Proteomes" id="UP000275027">
    <property type="component" value="Unassembled WGS sequence"/>
</dbReference>
<proteinExistence type="predicted"/>
<accession>A0A497U917</accession>
<dbReference type="EMBL" id="RCCB01000012">
    <property type="protein sequence ID" value="RLJ24196.1"/>
    <property type="molecule type" value="Genomic_DNA"/>
</dbReference>
<evidence type="ECO:0000313" key="5">
    <source>
        <dbReference type="Proteomes" id="UP000233767"/>
    </source>
</evidence>
<dbReference type="PANTHER" id="PTHR43265:SF1">
    <property type="entry name" value="ESTERASE ESTD"/>
    <property type="match status" value="1"/>
</dbReference>
<keyword evidence="1" id="KW-0732">Signal</keyword>
<dbReference type="Gene3D" id="3.40.50.1820">
    <property type="entry name" value="alpha/beta hydrolase"/>
    <property type="match status" value="1"/>
</dbReference>
<dbReference type="AlphaFoldDB" id="A0A497U917"/>
<dbReference type="InterPro" id="IPR001375">
    <property type="entry name" value="Peptidase_S9_cat"/>
</dbReference>
<feature type="signal peptide" evidence="1">
    <location>
        <begin position="1"/>
        <end position="22"/>
    </location>
</feature>
<evidence type="ECO:0000313" key="4">
    <source>
        <dbReference type="EMBL" id="RLJ24196.1"/>
    </source>
</evidence>
<reference evidence="4 6" key="2">
    <citation type="submission" date="2018-10" db="EMBL/GenBank/DDBJ databases">
        <title>Genomic Encyclopedia of Archaeal and Bacterial Type Strains, Phase II (KMG-II): from individual species to whole genera.</title>
        <authorList>
            <person name="Goeker M."/>
        </authorList>
    </citation>
    <scope>NUCLEOTIDE SEQUENCE [LARGE SCALE GENOMIC DNA]</scope>
    <source>
        <strain evidence="4 6">DSM 21886</strain>
    </source>
</reference>